<dbReference type="VEuPathDB" id="FungiDB:FUN_003245"/>
<accession>A0A2N1MX08</accession>
<dbReference type="EMBL" id="LLXL01001141">
    <property type="protein sequence ID" value="PKK66120.1"/>
    <property type="molecule type" value="Genomic_DNA"/>
</dbReference>
<gene>
    <name evidence="2" type="ORF">RhiirC2_785197</name>
</gene>
<protein>
    <submittedName>
        <fullName evidence="2">Uncharacterized protein</fullName>
    </submittedName>
</protein>
<evidence type="ECO:0000256" key="1">
    <source>
        <dbReference type="SAM" id="MobiDB-lite"/>
    </source>
</evidence>
<evidence type="ECO:0000313" key="3">
    <source>
        <dbReference type="Proteomes" id="UP000233469"/>
    </source>
</evidence>
<dbReference type="VEuPathDB" id="FungiDB:RhiirFUN_025968"/>
<dbReference type="AlphaFoldDB" id="A0A2N1MX08"/>
<comment type="caution">
    <text evidence="2">The sequence shown here is derived from an EMBL/GenBank/DDBJ whole genome shotgun (WGS) entry which is preliminary data.</text>
</comment>
<feature type="compositionally biased region" description="Acidic residues" evidence="1">
    <location>
        <begin position="74"/>
        <end position="87"/>
    </location>
</feature>
<proteinExistence type="predicted"/>
<dbReference type="Proteomes" id="UP000233469">
    <property type="component" value="Unassembled WGS sequence"/>
</dbReference>
<reference evidence="2 3" key="1">
    <citation type="submission" date="2016-04" db="EMBL/GenBank/DDBJ databases">
        <title>Genome analyses suggest a sexual origin of heterokaryosis in a supposedly ancient asexual fungus.</title>
        <authorList>
            <person name="Ropars J."/>
            <person name="Sedzielewska K."/>
            <person name="Noel J."/>
            <person name="Charron P."/>
            <person name="Farinelli L."/>
            <person name="Marton T."/>
            <person name="Kruger M."/>
            <person name="Pelin A."/>
            <person name="Brachmann A."/>
            <person name="Corradi N."/>
        </authorList>
    </citation>
    <scope>NUCLEOTIDE SEQUENCE [LARGE SCALE GENOMIC DNA]</scope>
    <source>
        <strain evidence="2 3">C2</strain>
    </source>
</reference>
<feature type="region of interest" description="Disordered" evidence="1">
    <location>
        <begin position="68"/>
        <end position="87"/>
    </location>
</feature>
<name>A0A2N1MX08_9GLOM</name>
<reference evidence="2 3" key="2">
    <citation type="submission" date="2017-10" db="EMBL/GenBank/DDBJ databases">
        <title>Extensive intraspecific genome diversity in a model arbuscular mycorrhizal fungus.</title>
        <authorList>
            <person name="Chen E.C.H."/>
            <person name="Morin E."/>
            <person name="Baudet D."/>
            <person name="Noel J."/>
            <person name="Ndikumana S."/>
            <person name="Charron P."/>
            <person name="St-Onge C."/>
            <person name="Giorgi J."/>
            <person name="Grigoriev I.V."/>
            <person name="Roux C."/>
            <person name="Martin F.M."/>
            <person name="Corradi N."/>
        </authorList>
    </citation>
    <scope>NUCLEOTIDE SEQUENCE [LARGE SCALE GENOMIC DNA]</scope>
    <source>
        <strain evidence="2 3">C2</strain>
    </source>
</reference>
<organism evidence="2 3">
    <name type="scientific">Rhizophagus irregularis</name>
    <dbReference type="NCBI Taxonomy" id="588596"/>
    <lineage>
        <taxon>Eukaryota</taxon>
        <taxon>Fungi</taxon>
        <taxon>Fungi incertae sedis</taxon>
        <taxon>Mucoromycota</taxon>
        <taxon>Glomeromycotina</taxon>
        <taxon>Glomeromycetes</taxon>
        <taxon>Glomerales</taxon>
        <taxon>Glomeraceae</taxon>
        <taxon>Rhizophagus</taxon>
    </lineage>
</organism>
<evidence type="ECO:0000313" key="2">
    <source>
        <dbReference type="EMBL" id="PKK66120.1"/>
    </source>
</evidence>
<sequence>MENIELTCHLHTRPGKNVIRVNTGNDFIAGELNGFWGDLGRPFEDYTHIIIDSPHLVLKQELTGVLAQEHDEQVPDEDNQVDDGEDN</sequence>